<name>L8JLV9_9BACT</name>
<keyword evidence="1" id="KW-1133">Transmembrane helix</keyword>
<keyword evidence="3" id="KW-1185">Reference proteome</keyword>
<dbReference type="InterPro" id="IPR058068">
    <property type="entry name" value="LIC_13387-like"/>
</dbReference>
<keyword evidence="1" id="KW-0472">Membrane</keyword>
<proteinExistence type="predicted"/>
<feature type="transmembrane region" description="Helical" evidence="1">
    <location>
        <begin position="7"/>
        <end position="28"/>
    </location>
</feature>
<dbReference type="eggNOG" id="ENOG50333KN">
    <property type="taxonomic scope" value="Bacteria"/>
</dbReference>
<feature type="transmembrane region" description="Helical" evidence="1">
    <location>
        <begin position="115"/>
        <end position="138"/>
    </location>
</feature>
<evidence type="ECO:0000313" key="2">
    <source>
        <dbReference type="EMBL" id="ELR68372.1"/>
    </source>
</evidence>
<evidence type="ECO:0000313" key="3">
    <source>
        <dbReference type="Proteomes" id="UP000011135"/>
    </source>
</evidence>
<gene>
    <name evidence="2" type="ORF">C900_00471</name>
</gene>
<dbReference type="RefSeq" id="WP_009583390.1">
    <property type="nucleotide sequence ID" value="NZ_AMZN01000117.1"/>
</dbReference>
<reference evidence="2 3" key="1">
    <citation type="submission" date="2012-12" db="EMBL/GenBank/DDBJ databases">
        <title>Genome assembly of Fulvivirga imtechensis AK7.</title>
        <authorList>
            <person name="Nupur N."/>
            <person name="Khatri I."/>
            <person name="Kumar R."/>
            <person name="Subramanian S."/>
            <person name="Pinnaka A."/>
        </authorList>
    </citation>
    <scope>NUCLEOTIDE SEQUENCE [LARGE SCALE GENOMIC DNA]</scope>
    <source>
        <strain evidence="2 3">AK7</strain>
    </source>
</reference>
<dbReference type="OrthoDB" id="960254at2"/>
<protein>
    <submittedName>
        <fullName evidence="2">Uncharacterized protein</fullName>
    </submittedName>
</protein>
<organism evidence="2 3">
    <name type="scientific">Fulvivirga imtechensis AK7</name>
    <dbReference type="NCBI Taxonomy" id="1237149"/>
    <lineage>
        <taxon>Bacteria</taxon>
        <taxon>Pseudomonadati</taxon>
        <taxon>Bacteroidota</taxon>
        <taxon>Cytophagia</taxon>
        <taxon>Cytophagales</taxon>
        <taxon>Fulvivirgaceae</taxon>
        <taxon>Fulvivirga</taxon>
    </lineage>
</organism>
<sequence length="140" mass="16129">MILAKYFWMLGSLVMGALGTAHMVYTFFTDKFLPRDEKLMEEMNKISPVLTKEISMWKAWIGFNASHSSGIMFLAIINCFLAMKYFPLLQKGHFYFIFNIITVGFYIFLAKKYWFAAPLIGVSIALVCYIVSYVLTIVSK</sequence>
<accession>L8JLV9</accession>
<feature type="transmembrane region" description="Helical" evidence="1">
    <location>
        <begin position="59"/>
        <end position="81"/>
    </location>
</feature>
<comment type="caution">
    <text evidence="2">The sequence shown here is derived from an EMBL/GenBank/DDBJ whole genome shotgun (WGS) entry which is preliminary data.</text>
</comment>
<dbReference type="AlphaFoldDB" id="L8JLV9"/>
<dbReference type="Proteomes" id="UP000011135">
    <property type="component" value="Unassembled WGS sequence"/>
</dbReference>
<keyword evidence="1" id="KW-0812">Transmembrane</keyword>
<evidence type="ECO:0000256" key="1">
    <source>
        <dbReference type="SAM" id="Phobius"/>
    </source>
</evidence>
<dbReference type="EMBL" id="AMZN01000117">
    <property type="protein sequence ID" value="ELR68372.1"/>
    <property type="molecule type" value="Genomic_DNA"/>
</dbReference>
<feature type="transmembrane region" description="Helical" evidence="1">
    <location>
        <begin position="93"/>
        <end position="109"/>
    </location>
</feature>
<dbReference type="NCBIfam" id="NF047765">
    <property type="entry name" value="LIC_13387_fam"/>
    <property type="match status" value="1"/>
</dbReference>